<proteinExistence type="predicted"/>
<comment type="caution">
    <text evidence="2">The sequence shown here is derived from an EMBL/GenBank/DDBJ whole genome shotgun (WGS) entry which is preliminary data.</text>
</comment>
<evidence type="ECO:0000313" key="2">
    <source>
        <dbReference type="EMBL" id="RXH33217.1"/>
    </source>
</evidence>
<dbReference type="Proteomes" id="UP000290565">
    <property type="component" value="Unassembled WGS sequence"/>
</dbReference>
<gene>
    <name evidence="2" type="ORF">XH94_30525</name>
</gene>
<accession>A0A4Q0SB46</accession>
<sequence>MLQPDEFLVGLFDEAPEFIEAATREAASNLTKSLPSWDEYVADLDGRAGLKKFAERLRTFDHHPERSPTHAPPKEPD</sequence>
<dbReference type="Pfam" id="PF26343">
    <property type="entry name" value="VapC50_C"/>
    <property type="match status" value="1"/>
</dbReference>
<name>A0A4Q0SB46_9BRAD</name>
<dbReference type="AlphaFoldDB" id="A0A4Q0SB46"/>
<evidence type="ECO:0000259" key="1">
    <source>
        <dbReference type="Pfam" id="PF26343"/>
    </source>
</evidence>
<organism evidence="2 3">
    <name type="scientific">Bradyrhizobium zhanjiangense</name>
    <dbReference type="NCBI Taxonomy" id="1325107"/>
    <lineage>
        <taxon>Bacteria</taxon>
        <taxon>Pseudomonadati</taxon>
        <taxon>Pseudomonadota</taxon>
        <taxon>Alphaproteobacteria</taxon>
        <taxon>Hyphomicrobiales</taxon>
        <taxon>Nitrobacteraceae</taxon>
        <taxon>Bradyrhizobium</taxon>
    </lineage>
</organism>
<feature type="domain" description="VapC50 C-terminal" evidence="1">
    <location>
        <begin position="4"/>
        <end position="58"/>
    </location>
</feature>
<dbReference type="InterPro" id="IPR058652">
    <property type="entry name" value="VapC50_C"/>
</dbReference>
<dbReference type="EMBL" id="LBJM01000085">
    <property type="protein sequence ID" value="RXH33217.1"/>
    <property type="molecule type" value="Genomic_DNA"/>
</dbReference>
<evidence type="ECO:0000313" key="3">
    <source>
        <dbReference type="Proteomes" id="UP000290565"/>
    </source>
</evidence>
<protein>
    <recommendedName>
        <fullName evidence="1">VapC50 C-terminal domain-containing protein</fullName>
    </recommendedName>
</protein>
<reference evidence="2 3" key="1">
    <citation type="submission" date="2015-04" db="EMBL/GenBank/DDBJ databases">
        <title>Comparative genomics of rhizobia nodulating Arachis hypogaea in China.</title>
        <authorList>
            <person name="Li Y."/>
        </authorList>
    </citation>
    <scope>NUCLEOTIDE SEQUENCE [LARGE SCALE GENOMIC DNA]</scope>
    <source>
        <strain evidence="2 3">CCBAU 51787</strain>
    </source>
</reference>